<dbReference type="AlphaFoldDB" id="A0A2M9FZZ9"/>
<keyword evidence="1" id="KW-0560">Oxidoreductase</keyword>
<evidence type="ECO:0000313" key="2">
    <source>
        <dbReference type="EMBL" id="PJK29051.1"/>
    </source>
</evidence>
<reference evidence="2 3" key="1">
    <citation type="submission" date="2017-11" db="EMBL/GenBank/DDBJ databases">
        <title>Draft genome sequence of Rhizobiales bacterium SY3-13.</title>
        <authorList>
            <person name="Sun C."/>
        </authorList>
    </citation>
    <scope>NUCLEOTIDE SEQUENCE [LARGE SCALE GENOMIC DNA]</scope>
    <source>
        <strain evidence="2 3">SY3-13</strain>
    </source>
</reference>
<dbReference type="InterPro" id="IPR029041">
    <property type="entry name" value="FAD-linked_oxidoreductase-like"/>
</dbReference>
<dbReference type="Gene3D" id="3.20.20.220">
    <property type="match status" value="1"/>
</dbReference>
<dbReference type="OrthoDB" id="9812555at2"/>
<dbReference type="EMBL" id="PHIG01000037">
    <property type="protein sequence ID" value="PJK29051.1"/>
    <property type="molecule type" value="Genomic_DNA"/>
</dbReference>
<dbReference type="Proteomes" id="UP000229498">
    <property type="component" value="Unassembled WGS sequence"/>
</dbReference>
<proteinExistence type="predicted"/>
<comment type="caution">
    <text evidence="2">The sequence shown here is derived from an EMBL/GenBank/DDBJ whole genome shotgun (WGS) entry which is preliminary data.</text>
</comment>
<dbReference type="GO" id="GO:0035999">
    <property type="term" value="P:tetrahydrofolate interconversion"/>
    <property type="evidence" value="ECO:0007669"/>
    <property type="project" value="UniProtKB-UniPathway"/>
</dbReference>
<dbReference type="SUPFAM" id="SSF51730">
    <property type="entry name" value="FAD-linked oxidoreductase"/>
    <property type="match status" value="1"/>
</dbReference>
<organism evidence="2 3">
    <name type="scientific">Minwuia thermotolerans</name>
    <dbReference type="NCBI Taxonomy" id="2056226"/>
    <lineage>
        <taxon>Bacteria</taxon>
        <taxon>Pseudomonadati</taxon>
        <taxon>Pseudomonadota</taxon>
        <taxon>Alphaproteobacteria</taxon>
        <taxon>Minwuiales</taxon>
        <taxon>Minwuiaceae</taxon>
        <taxon>Minwuia</taxon>
    </lineage>
</organism>
<dbReference type="GO" id="GO:0016491">
    <property type="term" value="F:oxidoreductase activity"/>
    <property type="evidence" value="ECO:0007669"/>
    <property type="project" value="UniProtKB-KW"/>
</dbReference>
<evidence type="ECO:0000313" key="3">
    <source>
        <dbReference type="Proteomes" id="UP000229498"/>
    </source>
</evidence>
<accession>A0A2M9FZZ9</accession>
<gene>
    <name evidence="2" type="ORF">CVT23_14125</name>
</gene>
<dbReference type="UniPathway" id="UPA00193"/>
<evidence type="ECO:0000256" key="1">
    <source>
        <dbReference type="ARBA" id="ARBA00023002"/>
    </source>
</evidence>
<name>A0A2M9FZZ9_9PROT</name>
<dbReference type="RefSeq" id="WP_109794060.1">
    <property type="nucleotide sequence ID" value="NZ_PHIG01000037.1"/>
</dbReference>
<keyword evidence="3" id="KW-1185">Reference proteome</keyword>
<sequence>MTEMFRLGGSPRIGASIEATPTQVLEKVDLAGLFPVNTRVYLTDLGTDDSARLIRAARSLQDYGYVAVPHLAARRFTSWAAFEARIQALAGEAGVTEALAVAGSPERQAGPIAASIELLRSGWFDRLGFTRIGVAGHPEGSPDIAPEALDAALREKNAFAAETDAELYLVTQFGFDARRFIAWAERVSAAGNRLPIHIGVSGPAKIATLLKYAAACGVGESLGFLKKRAGAVTALATGHSPESVVQPLESYWAGDPAGPIRQMHVFPFGGLKKSSQWLFERGSWVNGVEAFADTQPIQLEARK</sequence>
<protein>
    <submittedName>
        <fullName evidence="2">5,10-methylenetetrahydrofolate reductase</fullName>
    </submittedName>
</protein>